<evidence type="ECO:0000313" key="3">
    <source>
        <dbReference type="Proteomes" id="UP000013085"/>
    </source>
</evidence>
<comment type="caution">
    <text evidence="2">The sequence shown here is derived from an EMBL/GenBank/DDBJ whole genome shotgun (WGS) entry which is preliminary data.</text>
</comment>
<feature type="transmembrane region" description="Helical" evidence="1">
    <location>
        <begin position="124"/>
        <end position="142"/>
    </location>
</feature>
<dbReference type="GeneID" id="57960525"/>
<dbReference type="AlphaFoldDB" id="A0A0E2H9U2"/>
<gene>
    <name evidence="2" type="ORF">HMPREF1090_02954</name>
</gene>
<evidence type="ECO:0000256" key="1">
    <source>
        <dbReference type="SAM" id="Phobius"/>
    </source>
</evidence>
<dbReference type="Proteomes" id="UP000013085">
    <property type="component" value="Unassembled WGS sequence"/>
</dbReference>
<protein>
    <submittedName>
        <fullName evidence="2">Uncharacterized protein</fullName>
    </submittedName>
</protein>
<keyword evidence="1" id="KW-1133">Transmembrane helix</keyword>
<name>A0A0E2H9U2_9FIRM</name>
<dbReference type="EMBL" id="AGYR01000034">
    <property type="protein sequence ID" value="ENZ13221.1"/>
    <property type="molecule type" value="Genomic_DNA"/>
</dbReference>
<keyword evidence="1" id="KW-0812">Transmembrane</keyword>
<accession>A0A0E2H9U2</accession>
<keyword evidence="1" id="KW-0472">Membrane</keyword>
<dbReference type="RefSeq" id="WP_002587750.1">
    <property type="nucleotide sequence ID" value="NZ_KB850977.1"/>
</dbReference>
<evidence type="ECO:0000313" key="2">
    <source>
        <dbReference type="EMBL" id="ENZ13221.1"/>
    </source>
</evidence>
<feature type="transmembrane region" description="Helical" evidence="1">
    <location>
        <begin position="12"/>
        <end position="34"/>
    </location>
</feature>
<proteinExistence type="predicted"/>
<dbReference type="HOGENOM" id="CLU_124337_0_0_9"/>
<sequence>MWKKFKWDMFVTSFIPLWLSIVVIDIWNVALFIIDNWDGKGKFVDNLMCVLCGSIIQLVSIAIIAILVLVSIIGINAFLNKKLSKDEKHLPKGTIERATKANKLSSEFLLAYILPMIAFDFSNLQNLALFIIYFSVLAFLCIRNNNIYTNILLEFKGYRIYTCNLTCKVIEDDHTYHDSIVISKIDLTQERSAA</sequence>
<feature type="transmembrane region" description="Helical" evidence="1">
    <location>
        <begin position="54"/>
        <end position="79"/>
    </location>
</feature>
<organism evidence="2 3">
    <name type="scientific">[Clostridium] clostridioforme 90A8</name>
    <dbReference type="NCBI Taxonomy" id="999408"/>
    <lineage>
        <taxon>Bacteria</taxon>
        <taxon>Bacillati</taxon>
        <taxon>Bacillota</taxon>
        <taxon>Clostridia</taxon>
        <taxon>Lachnospirales</taxon>
        <taxon>Lachnospiraceae</taxon>
        <taxon>Enterocloster</taxon>
    </lineage>
</organism>
<reference evidence="2 3" key="1">
    <citation type="submission" date="2013-01" db="EMBL/GenBank/DDBJ databases">
        <title>The Genome Sequence of Clostridium clostridioforme 90A8.</title>
        <authorList>
            <consortium name="The Broad Institute Genome Sequencing Platform"/>
            <person name="Earl A."/>
            <person name="Ward D."/>
            <person name="Feldgarden M."/>
            <person name="Gevers D."/>
            <person name="Courvalin P."/>
            <person name="Lambert T."/>
            <person name="Walker B."/>
            <person name="Young S.K."/>
            <person name="Zeng Q."/>
            <person name="Gargeya S."/>
            <person name="Fitzgerald M."/>
            <person name="Haas B."/>
            <person name="Abouelleil A."/>
            <person name="Alvarado L."/>
            <person name="Arachchi H.M."/>
            <person name="Berlin A.M."/>
            <person name="Chapman S.B."/>
            <person name="Dewar J."/>
            <person name="Goldberg J."/>
            <person name="Griggs A."/>
            <person name="Gujja S."/>
            <person name="Hansen M."/>
            <person name="Howarth C."/>
            <person name="Imamovic A."/>
            <person name="Larimer J."/>
            <person name="McCowan C."/>
            <person name="Murphy C."/>
            <person name="Neiman D."/>
            <person name="Pearson M."/>
            <person name="Priest M."/>
            <person name="Roberts A."/>
            <person name="Saif S."/>
            <person name="Shea T."/>
            <person name="Sisk P."/>
            <person name="Sykes S."/>
            <person name="Wortman J."/>
            <person name="Nusbaum C."/>
            <person name="Birren B."/>
        </authorList>
    </citation>
    <scope>NUCLEOTIDE SEQUENCE [LARGE SCALE GENOMIC DNA]</scope>
    <source>
        <strain evidence="2 3">90A8</strain>
    </source>
</reference>